<dbReference type="InterPro" id="IPR008972">
    <property type="entry name" value="Cupredoxin"/>
</dbReference>
<protein>
    <recommendedName>
        <fullName evidence="4">cytochrome-c oxidase</fullName>
        <ecNumber evidence="4">7.1.1.9</ecNumber>
    </recommendedName>
    <alternativeName>
        <fullName evidence="12">Cytochrome c oxidase polypeptide II</fullName>
    </alternativeName>
</protein>
<dbReference type="InterPro" id="IPR036257">
    <property type="entry name" value="Cyt_c_oxidase_su2_TM_sf"/>
</dbReference>
<evidence type="ECO:0000256" key="14">
    <source>
        <dbReference type="SAM" id="Phobius"/>
    </source>
</evidence>
<dbReference type="InterPro" id="IPR002429">
    <property type="entry name" value="CcO_II-like_C"/>
</dbReference>
<keyword evidence="11 14" id="KW-0472">Membrane</keyword>
<dbReference type="Pfam" id="PF02790">
    <property type="entry name" value="COX2_TM"/>
    <property type="match status" value="1"/>
</dbReference>
<keyword evidence="7 14" id="KW-0812">Transmembrane</keyword>
<keyword evidence="9" id="KW-0249">Electron transport</keyword>
<evidence type="ECO:0000256" key="7">
    <source>
        <dbReference type="ARBA" id="ARBA00022692"/>
    </source>
</evidence>
<keyword evidence="17" id="KW-0496">Mitochondrion</keyword>
<proteinExistence type="inferred from homology"/>
<dbReference type="Gene3D" id="1.10.287.90">
    <property type="match status" value="1"/>
</dbReference>
<geneLocation type="mitochondrion" evidence="17"/>
<dbReference type="SUPFAM" id="SSF49503">
    <property type="entry name" value="Cupredoxins"/>
    <property type="match status" value="1"/>
</dbReference>
<evidence type="ECO:0000256" key="3">
    <source>
        <dbReference type="ARBA" id="ARBA00007866"/>
    </source>
</evidence>
<evidence type="ECO:0000256" key="4">
    <source>
        <dbReference type="ARBA" id="ARBA00012949"/>
    </source>
</evidence>
<comment type="subcellular location">
    <subcellularLocation>
        <location evidence="2">Membrane</location>
        <topology evidence="2">Multi-pass membrane protein</topology>
    </subcellularLocation>
</comment>
<evidence type="ECO:0000256" key="2">
    <source>
        <dbReference type="ARBA" id="ARBA00004141"/>
    </source>
</evidence>
<dbReference type="PRINTS" id="PR01166">
    <property type="entry name" value="CYCOXIDASEII"/>
</dbReference>
<accession>A0A076VFI6</accession>
<dbReference type="SUPFAM" id="SSF81464">
    <property type="entry name" value="Cytochrome c oxidase subunit II-like, transmembrane region"/>
    <property type="match status" value="1"/>
</dbReference>
<evidence type="ECO:0000259" key="15">
    <source>
        <dbReference type="PROSITE" id="PS50857"/>
    </source>
</evidence>
<dbReference type="EMBL" id="KJ806268">
    <property type="protein sequence ID" value="AIK29127.1"/>
    <property type="molecule type" value="Genomic_DNA"/>
</dbReference>
<evidence type="ECO:0000256" key="6">
    <source>
        <dbReference type="ARBA" id="ARBA00022660"/>
    </source>
</evidence>
<sequence length="144" mass="17003">MFAYIFHVLADAPHPWQCGFQDPATAAMEGLVDLHHDIMFFLIRIVCLVGWLGYRIVKEFHYTRQPMPERFNHHTNLELVWALLPGIIVIRIGFPSLTLIYTFEDRIARPALTIKVIGRQWYWSYERAEHVHHVLTEHSKLLEL</sequence>
<keyword evidence="6" id="KW-0679">Respiratory chain</keyword>
<evidence type="ECO:0000256" key="10">
    <source>
        <dbReference type="ARBA" id="ARBA00022989"/>
    </source>
</evidence>
<evidence type="ECO:0000256" key="13">
    <source>
        <dbReference type="ARBA" id="ARBA00049512"/>
    </source>
</evidence>
<evidence type="ECO:0000256" key="5">
    <source>
        <dbReference type="ARBA" id="ARBA00022448"/>
    </source>
</evidence>
<dbReference type="RefSeq" id="YP_009054639.1">
    <property type="nucleotide sequence ID" value="NC_024758.1"/>
</dbReference>
<keyword evidence="8" id="KW-1278">Translocase</keyword>
<dbReference type="InterPro" id="IPR011759">
    <property type="entry name" value="Cyt_c_oxidase_su2_TM_dom"/>
</dbReference>
<organism evidence="17">
    <name type="scientific">Chromochloris zofingiensis</name>
    <dbReference type="NCBI Taxonomy" id="31302"/>
    <lineage>
        <taxon>Eukaryota</taxon>
        <taxon>Viridiplantae</taxon>
        <taxon>Chlorophyta</taxon>
        <taxon>core chlorophytes</taxon>
        <taxon>Chlorophyceae</taxon>
        <taxon>CS clade</taxon>
        <taxon>Sphaeropleales</taxon>
        <taxon>Chromochloridaceae</taxon>
        <taxon>Chromochloris</taxon>
    </lineage>
</organism>
<feature type="transmembrane region" description="Helical" evidence="14">
    <location>
        <begin position="78"/>
        <end position="103"/>
    </location>
</feature>
<evidence type="ECO:0000256" key="9">
    <source>
        <dbReference type="ARBA" id="ARBA00022982"/>
    </source>
</evidence>
<feature type="domain" description="Cytochrome oxidase subunit II transmembrane region profile" evidence="16">
    <location>
        <begin position="12"/>
        <end position="107"/>
    </location>
</feature>
<reference evidence="17" key="1">
    <citation type="journal article" date="2014" name="Genome Biol. Evol.">
        <title>Gene arrangement convergence, diverse intron content, and genetic code modifications in mitochondrial genomes of Sphaeropleales (Chlorophyta).</title>
        <authorList>
            <person name="Fucikova K."/>
            <person name="Lewis P.O."/>
            <person name="Gonzalez-Halphen D."/>
            <person name="Lewis L.A."/>
        </authorList>
    </citation>
    <scope>NUCLEOTIDE SEQUENCE</scope>
    <source>
        <strain evidence="17">UTEX 56</strain>
    </source>
</reference>
<name>A0A076VFI6_9CHLO</name>
<dbReference type="GO" id="GO:0016020">
    <property type="term" value="C:membrane"/>
    <property type="evidence" value="ECO:0007669"/>
    <property type="project" value="UniProtKB-SubCell"/>
</dbReference>
<evidence type="ECO:0000313" key="17">
    <source>
        <dbReference type="EMBL" id="AIK29127.1"/>
    </source>
</evidence>
<dbReference type="GO" id="GO:0042773">
    <property type="term" value="P:ATP synthesis coupled electron transport"/>
    <property type="evidence" value="ECO:0007669"/>
    <property type="project" value="TreeGrafter"/>
</dbReference>
<comment type="catalytic activity">
    <reaction evidence="13">
        <text>4 Fe(II)-[cytochrome c] + O2 + 8 H(+)(in) = 4 Fe(III)-[cytochrome c] + 2 H2O + 4 H(+)(out)</text>
        <dbReference type="Rhea" id="RHEA:11436"/>
        <dbReference type="Rhea" id="RHEA-COMP:10350"/>
        <dbReference type="Rhea" id="RHEA-COMP:14399"/>
        <dbReference type="ChEBI" id="CHEBI:15377"/>
        <dbReference type="ChEBI" id="CHEBI:15378"/>
        <dbReference type="ChEBI" id="CHEBI:15379"/>
        <dbReference type="ChEBI" id="CHEBI:29033"/>
        <dbReference type="ChEBI" id="CHEBI:29034"/>
        <dbReference type="EC" id="7.1.1.9"/>
    </reaction>
    <physiologicalReaction direction="left-to-right" evidence="13">
        <dbReference type="Rhea" id="RHEA:11437"/>
    </physiologicalReaction>
</comment>
<evidence type="ECO:0000259" key="16">
    <source>
        <dbReference type="PROSITE" id="PS50999"/>
    </source>
</evidence>
<evidence type="ECO:0000256" key="8">
    <source>
        <dbReference type="ARBA" id="ARBA00022967"/>
    </source>
</evidence>
<dbReference type="InterPro" id="IPR045187">
    <property type="entry name" value="CcO_II"/>
</dbReference>
<comment type="similarity">
    <text evidence="3">Belongs to the cytochrome c oxidase subunit 2 family.</text>
</comment>
<gene>
    <name evidence="17" type="primary">cox2a</name>
    <name evidence="17" type="ORF">EL90_g02</name>
</gene>
<keyword evidence="5" id="KW-0813">Transport</keyword>
<dbReference type="PROSITE" id="PS50999">
    <property type="entry name" value="COX2_TM"/>
    <property type="match status" value="1"/>
</dbReference>
<dbReference type="GO" id="GO:0005507">
    <property type="term" value="F:copper ion binding"/>
    <property type="evidence" value="ECO:0007669"/>
    <property type="project" value="InterPro"/>
</dbReference>
<dbReference type="EC" id="7.1.1.9" evidence="4"/>
<dbReference type="PANTHER" id="PTHR22888:SF9">
    <property type="entry name" value="CYTOCHROME C OXIDASE SUBUNIT 2"/>
    <property type="match status" value="1"/>
</dbReference>
<comment type="cofactor">
    <cofactor evidence="1">
        <name>Cu cation</name>
        <dbReference type="ChEBI" id="CHEBI:23378"/>
    </cofactor>
</comment>
<evidence type="ECO:0000256" key="1">
    <source>
        <dbReference type="ARBA" id="ARBA00001935"/>
    </source>
</evidence>
<keyword evidence="10 14" id="KW-1133">Transmembrane helix</keyword>
<feature type="domain" description="Cytochrome oxidase subunit II copper A binding" evidence="15">
    <location>
        <begin position="109"/>
        <end position="144"/>
    </location>
</feature>
<evidence type="ECO:0000256" key="12">
    <source>
        <dbReference type="ARBA" id="ARBA00031389"/>
    </source>
</evidence>
<dbReference type="PROSITE" id="PS50857">
    <property type="entry name" value="COX2_CUA"/>
    <property type="match status" value="1"/>
</dbReference>
<feature type="transmembrane region" description="Helical" evidence="14">
    <location>
        <begin position="38"/>
        <end position="57"/>
    </location>
</feature>
<evidence type="ECO:0000256" key="11">
    <source>
        <dbReference type="ARBA" id="ARBA00023136"/>
    </source>
</evidence>
<dbReference type="AlphaFoldDB" id="A0A076VFI6"/>
<dbReference type="GeneID" id="20160174"/>
<dbReference type="PANTHER" id="PTHR22888">
    <property type="entry name" value="CYTOCHROME C OXIDASE, SUBUNIT II"/>
    <property type="match status" value="1"/>
</dbReference>
<dbReference type="GO" id="GO:0004129">
    <property type="term" value="F:cytochrome-c oxidase activity"/>
    <property type="evidence" value="ECO:0007669"/>
    <property type="project" value="UniProtKB-EC"/>
</dbReference>